<accession>A0A8J4AB09</accession>
<keyword evidence="2" id="KW-1185">Reference proteome</keyword>
<comment type="caution">
    <text evidence="1">The sequence shown here is derived from an EMBL/GenBank/DDBJ whole genome shotgun (WGS) entry which is preliminary data.</text>
</comment>
<organism evidence="1 2">
    <name type="scientific">Actinocatenispora comari</name>
    <dbReference type="NCBI Taxonomy" id="2807577"/>
    <lineage>
        <taxon>Bacteria</taxon>
        <taxon>Bacillati</taxon>
        <taxon>Actinomycetota</taxon>
        <taxon>Actinomycetes</taxon>
        <taxon>Micromonosporales</taxon>
        <taxon>Micromonosporaceae</taxon>
        <taxon>Actinocatenispora</taxon>
    </lineage>
</organism>
<dbReference type="Proteomes" id="UP000614996">
    <property type="component" value="Unassembled WGS sequence"/>
</dbReference>
<dbReference type="EMBL" id="BOPO01000037">
    <property type="protein sequence ID" value="GIL27064.1"/>
    <property type="molecule type" value="Genomic_DNA"/>
</dbReference>
<dbReference type="RefSeq" id="WP_207124870.1">
    <property type="nucleotide sequence ID" value="NZ_BOPO01000037.1"/>
</dbReference>
<name>A0A8J4AB09_9ACTN</name>
<reference evidence="2" key="1">
    <citation type="journal article" date="2021" name="Int. J. Syst. Evol. Microbiol.">
        <title>Actinocatenispora comari sp. nov., an endophytic actinomycete isolated from aerial parts of Comarum salesowianum.</title>
        <authorList>
            <person name="Oyunbileg N."/>
            <person name="Iizaka Y."/>
            <person name="Hamada M."/>
            <person name="Davaapurev B.O."/>
            <person name="Fukumoto A."/>
            <person name="Tsetseg B."/>
            <person name="Kato F."/>
            <person name="Tamura T."/>
            <person name="Batkhuu J."/>
            <person name="Anzai Y."/>
        </authorList>
    </citation>
    <scope>NUCLEOTIDE SEQUENCE [LARGE SCALE GENOMIC DNA]</scope>
    <source>
        <strain evidence="2">NUM-2625</strain>
    </source>
</reference>
<gene>
    <name evidence="1" type="ORF">NUM_23180</name>
</gene>
<protein>
    <submittedName>
        <fullName evidence="1">Uncharacterized protein</fullName>
    </submittedName>
</protein>
<proteinExistence type="predicted"/>
<evidence type="ECO:0000313" key="1">
    <source>
        <dbReference type="EMBL" id="GIL27064.1"/>
    </source>
</evidence>
<evidence type="ECO:0000313" key="2">
    <source>
        <dbReference type="Proteomes" id="UP000614996"/>
    </source>
</evidence>
<dbReference type="AlphaFoldDB" id="A0A8J4AB09"/>
<sequence length="64" mass="7342">MDDRDWLDELDHLAWLACVAWDKLPRCAKAGRWDAARSHLAEVVERAESAAYALRCLERRGSES</sequence>